<dbReference type="RefSeq" id="WP_382414530.1">
    <property type="nucleotide sequence ID" value="NZ_AP031500.1"/>
</dbReference>
<gene>
    <name evidence="2" type="ORF">ACFOEB_03875</name>
</gene>
<comment type="caution">
    <text evidence="2">The sequence shown here is derived from an EMBL/GenBank/DDBJ whole genome shotgun (WGS) entry which is preliminary data.</text>
</comment>
<dbReference type="Proteomes" id="UP001595548">
    <property type="component" value="Unassembled WGS sequence"/>
</dbReference>
<feature type="signal peptide" evidence="1">
    <location>
        <begin position="1"/>
        <end position="22"/>
    </location>
</feature>
<feature type="chain" id="PRO_5047184693" description="Lipoprotein" evidence="1">
    <location>
        <begin position="23"/>
        <end position="267"/>
    </location>
</feature>
<name>A0ABV7HP76_9GAMM</name>
<accession>A0ABV7HP76</accession>
<sequence>MIKTHILMVGLLVFCGCATAIAADDGAGADADFSQASLRDLKASLARLTADSNLVAEVVVNSAHNAGEDDELVSRTGAARVTVVDDDTGLSVRYSTQLLQQMAAEASARAADSDAPTPAYDGVDELSLPDIQPMLRAARAIGQELDSAEFIGAEADTYQGNNARRLDFALGEDRLTKRQRKYVKEYDGSFTVWIDEQGAPLASRTRIHARGRAFIVISFSITIESDSHYRVDNDRLITTRRADYQLSAGAGERSERLVNKTLEVIDE</sequence>
<organism evidence="2 3">
    <name type="scientific">Gilvimarinus japonicus</name>
    <dbReference type="NCBI Taxonomy" id="1796469"/>
    <lineage>
        <taxon>Bacteria</taxon>
        <taxon>Pseudomonadati</taxon>
        <taxon>Pseudomonadota</taxon>
        <taxon>Gammaproteobacteria</taxon>
        <taxon>Cellvibrionales</taxon>
        <taxon>Cellvibrionaceae</taxon>
        <taxon>Gilvimarinus</taxon>
    </lineage>
</organism>
<keyword evidence="3" id="KW-1185">Reference proteome</keyword>
<evidence type="ECO:0000313" key="3">
    <source>
        <dbReference type="Proteomes" id="UP001595548"/>
    </source>
</evidence>
<evidence type="ECO:0008006" key="4">
    <source>
        <dbReference type="Google" id="ProtNLM"/>
    </source>
</evidence>
<dbReference type="EMBL" id="JBHRTL010000004">
    <property type="protein sequence ID" value="MFC3154330.1"/>
    <property type="molecule type" value="Genomic_DNA"/>
</dbReference>
<proteinExistence type="predicted"/>
<evidence type="ECO:0000313" key="2">
    <source>
        <dbReference type="EMBL" id="MFC3154330.1"/>
    </source>
</evidence>
<evidence type="ECO:0000256" key="1">
    <source>
        <dbReference type="SAM" id="SignalP"/>
    </source>
</evidence>
<protein>
    <recommendedName>
        <fullName evidence="4">Lipoprotein</fullName>
    </recommendedName>
</protein>
<keyword evidence="1" id="KW-0732">Signal</keyword>
<dbReference type="PROSITE" id="PS51257">
    <property type="entry name" value="PROKAR_LIPOPROTEIN"/>
    <property type="match status" value="1"/>
</dbReference>
<reference evidence="3" key="1">
    <citation type="journal article" date="2019" name="Int. J. Syst. Evol. Microbiol.">
        <title>The Global Catalogue of Microorganisms (GCM) 10K type strain sequencing project: providing services to taxonomists for standard genome sequencing and annotation.</title>
        <authorList>
            <consortium name="The Broad Institute Genomics Platform"/>
            <consortium name="The Broad Institute Genome Sequencing Center for Infectious Disease"/>
            <person name="Wu L."/>
            <person name="Ma J."/>
        </authorList>
    </citation>
    <scope>NUCLEOTIDE SEQUENCE [LARGE SCALE GENOMIC DNA]</scope>
    <source>
        <strain evidence="3">KCTC 52141</strain>
    </source>
</reference>